<dbReference type="PROSITE" id="PS50042">
    <property type="entry name" value="CNMP_BINDING_3"/>
    <property type="match status" value="1"/>
</dbReference>
<dbReference type="InterPro" id="IPR036390">
    <property type="entry name" value="WH_DNA-bd_sf"/>
</dbReference>
<dbReference type="SMART" id="SM00100">
    <property type="entry name" value="cNMP"/>
    <property type="match status" value="1"/>
</dbReference>
<dbReference type="RefSeq" id="WP_165866113.1">
    <property type="nucleotide sequence ID" value="NZ_UPPP01000106.1"/>
</dbReference>
<evidence type="ECO:0000259" key="4">
    <source>
        <dbReference type="PROSITE" id="PS50042"/>
    </source>
</evidence>
<evidence type="ECO:0000256" key="1">
    <source>
        <dbReference type="ARBA" id="ARBA00023015"/>
    </source>
</evidence>
<keyword evidence="2" id="KW-0238">DNA-binding</keyword>
<dbReference type="PANTHER" id="PTHR24567">
    <property type="entry name" value="CRP FAMILY TRANSCRIPTIONAL REGULATORY PROTEIN"/>
    <property type="match status" value="1"/>
</dbReference>
<keyword evidence="6" id="KW-1185">Reference proteome</keyword>
<accession>A0A498RCK9</accession>
<dbReference type="InterPro" id="IPR012318">
    <property type="entry name" value="HTH_CRP"/>
</dbReference>
<feature type="domain" description="Cyclic nucleotide-binding" evidence="4">
    <location>
        <begin position="13"/>
        <end position="119"/>
    </location>
</feature>
<dbReference type="EMBL" id="UPPP01000106">
    <property type="protein sequence ID" value="VBB09161.1"/>
    <property type="molecule type" value="Genomic_DNA"/>
</dbReference>
<name>A0A498RCK9_9FIRM</name>
<dbReference type="Gene3D" id="2.60.120.10">
    <property type="entry name" value="Jelly Rolls"/>
    <property type="match status" value="1"/>
</dbReference>
<evidence type="ECO:0000256" key="2">
    <source>
        <dbReference type="ARBA" id="ARBA00023125"/>
    </source>
</evidence>
<dbReference type="SUPFAM" id="SSF46785">
    <property type="entry name" value="Winged helix' DNA-binding domain"/>
    <property type="match status" value="1"/>
</dbReference>
<dbReference type="InterPro" id="IPR018490">
    <property type="entry name" value="cNMP-bd_dom_sf"/>
</dbReference>
<dbReference type="GO" id="GO:0003677">
    <property type="term" value="F:DNA binding"/>
    <property type="evidence" value="ECO:0007669"/>
    <property type="project" value="UniProtKB-KW"/>
</dbReference>
<gene>
    <name evidence="5" type="ORF">LUCI_4447</name>
</gene>
<dbReference type="GO" id="GO:0005829">
    <property type="term" value="C:cytosol"/>
    <property type="evidence" value="ECO:0007669"/>
    <property type="project" value="TreeGrafter"/>
</dbReference>
<dbReference type="InterPro" id="IPR000595">
    <property type="entry name" value="cNMP-bd_dom"/>
</dbReference>
<reference evidence="5 6" key="1">
    <citation type="submission" date="2018-06" db="EMBL/GenBank/DDBJ databases">
        <authorList>
            <person name="Strepis N."/>
        </authorList>
    </citation>
    <scope>NUCLEOTIDE SEQUENCE [LARGE SCALE GENOMIC DNA]</scope>
    <source>
        <strain evidence="5">LUCI</strain>
    </source>
</reference>
<evidence type="ECO:0000313" key="6">
    <source>
        <dbReference type="Proteomes" id="UP000277811"/>
    </source>
</evidence>
<dbReference type="SUPFAM" id="SSF51206">
    <property type="entry name" value="cAMP-binding domain-like"/>
    <property type="match status" value="1"/>
</dbReference>
<dbReference type="InterPro" id="IPR014710">
    <property type="entry name" value="RmlC-like_jellyroll"/>
</dbReference>
<organism evidence="5 6">
    <name type="scientific">Lucifera butyrica</name>
    <dbReference type="NCBI Taxonomy" id="1351585"/>
    <lineage>
        <taxon>Bacteria</taxon>
        <taxon>Bacillati</taxon>
        <taxon>Bacillota</taxon>
        <taxon>Negativicutes</taxon>
        <taxon>Veillonellales</taxon>
        <taxon>Veillonellaceae</taxon>
        <taxon>Lucifera</taxon>
    </lineage>
</organism>
<dbReference type="Pfam" id="PF00027">
    <property type="entry name" value="cNMP_binding"/>
    <property type="match status" value="1"/>
</dbReference>
<evidence type="ECO:0000256" key="3">
    <source>
        <dbReference type="ARBA" id="ARBA00023163"/>
    </source>
</evidence>
<keyword evidence="3" id="KW-0804">Transcription</keyword>
<dbReference type="Pfam" id="PF13545">
    <property type="entry name" value="HTH_Crp_2"/>
    <property type="match status" value="1"/>
</dbReference>
<dbReference type="PANTHER" id="PTHR24567:SF58">
    <property type="entry name" value="CYCLIC AMP-BINDING REGULATORY PROTEIN"/>
    <property type="match status" value="1"/>
</dbReference>
<dbReference type="CDD" id="cd00038">
    <property type="entry name" value="CAP_ED"/>
    <property type="match status" value="1"/>
</dbReference>
<dbReference type="GO" id="GO:0003700">
    <property type="term" value="F:DNA-binding transcription factor activity"/>
    <property type="evidence" value="ECO:0007669"/>
    <property type="project" value="TreeGrafter"/>
</dbReference>
<dbReference type="Proteomes" id="UP000277811">
    <property type="component" value="Unassembled WGS sequence"/>
</dbReference>
<dbReference type="InterPro" id="IPR050397">
    <property type="entry name" value="Env_Response_Regulators"/>
</dbReference>
<proteinExistence type="predicted"/>
<sequence length="226" mass="25475">MDEIMEVLFCCPLFAGLKKPEIKEIMEQTKYNLCYYKKNEYIFRADQTAGYIGIIIQGSVEVQKIISSGKAINVMSKNKGDVFGGAAIFSSKKSPNVNILTKESCKIILIHKQSVFDILCKNSIIASNILSLSANSISHLNQRIELLSFSSIQKKIAFSLLFDMQSCEADVIHLPFPKNSWAEYLNVSRPSLCRELKKLCAVGDIDIKNRTIKIINREKLQSLLMN</sequence>
<keyword evidence="1" id="KW-0805">Transcription regulation</keyword>
<dbReference type="AlphaFoldDB" id="A0A498RCK9"/>
<evidence type="ECO:0000313" key="5">
    <source>
        <dbReference type="EMBL" id="VBB09161.1"/>
    </source>
</evidence>
<protein>
    <recommendedName>
        <fullName evidence="4">Cyclic nucleotide-binding domain-containing protein</fullName>
    </recommendedName>
</protein>